<keyword evidence="4 6" id="KW-0067">ATP-binding</keyword>
<dbReference type="SMART" id="SM00382">
    <property type="entry name" value="AAA"/>
    <property type="match status" value="1"/>
</dbReference>
<name>A0A941ARS6_9GAMM</name>
<dbReference type="EMBL" id="JAGKTC010000001">
    <property type="protein sequence ID" value="MBP3983146.1"/>
    <property type="molecule type" value="Genomic_DNA"/>
</dbReference>
<keyword evidence="3" id="KW-0547">Nucleotide-binding</keyword>
<dbReference type="Gene3D" id="2.70.50.60">
    <property type="entry name" value="abc- transporter (atp binding component) like domain"/>
    <property type="match status" value="1"/>
</dbReference>
<keyword evidence="7" id="KW-1185">Reference proteome</keyword>
<sequence>MFPIYDKPHHRLLELFDPRQGLHWRREFHALRGIDLEIGRGQCVGIVGRNGSGKSTLLQIICGTLAPSSGAVQVNGRIAALLELGAGFNPEFTGRENVYLNASILGLGRDEIDVRLGDILAFADIGEFIDQPVKSYSSGMYVRLAFAVAINVTPEILVVDEALSVGDEAFQRKCFSRIEQIRESGATVLFVSHSAGTVVDLCDEAILIDHGEVLFRGAPRRVVAQYQKMIYAPPGRQPAIREAIRNDREGDVDVNQMRSVIQEHAKPQQDAQLAWFDPEMRPVSTVSYADRGAKIDDPRLLDVSGQRVNVLVHGEEYIYTYRVMVGRSLARVRCGMMIRTITGVEIGGHATDRDDQHMSLVPAGATIEVSFRFRCLLNPGMYFLNAGCLASDGDMEDYIDRHIDVAMFRVQPTGVLRSTALVDLVVEDSAEWRS</sequence>
<dbReference type="Gene3D" id="3.40.50.300">
    <property type="entry name" value="P-loop containing nucleotide triphosphate hydrolases"/>
    <property type="match status" value="1"/>
</dbReference>
<feature type="domain" description="ABC transporter" evidence="5">
    <location>
        <begin position="10"/>
        <end position="235"/>
    </location>
</feature>
<evidence type="ECO:0000313" key="7">
    <source>
        <dbReference type="Proteomes" id="UP000673447"/>
    </source>
</evidence>
<proteinExistence type="inferred from homology"/>
<dbReference type="CDD" id="cd10147">
    <property type="entry name" value="Wzt_C-like"/>
    <property type="match status" value="1"/>
</dbReference>
<dbReference type="Proteomes" id="UP000673447">
    <property type="component" value="Unassembled WGS sequence"/>
</dbReference>
<dbReference type="Pfam" id="PF14524">
    <property type="entry name" value="Wzt_C"/>
    <property type="match status" value="1"/>
</dbReference>
<evidence type="ECO:0000256" key="4">
    <source>
        <dbReference type="ARBA" id="ARBA00022840"/>
    </source>
</evidence>
<evidence type="ECO:0000256" key="3">
    <source>
        <dbReference type="ARBA" id="ARBA00022741"/>
    </source>
</evidence>
<dbReference type="InterPro" id="IPR027417">
    <property type="entry name" value="P-loop_NTPase"/>
</dbReference>
<dbReference type="GO" id="GO:0140359">
    <property type="term" value="F:ABC-type transporter activity"/>
    <property type="evidence" value="ECO:0007669"/>
    <property type="project" value="InterPro"/>
</dbReference>
<comment type="caution">
    <text evidence="6">The sequence shown here is derived from an EMBL/GenBank/DDBJ whole genome shotgun (WGS) entry which is preliminary data.</text>
</comment>
<dbReference type="GO" id="GO:0016020">
    <property type="term" value="C:membrane"/>
    <property type="evidence" value="ECO:0007669"/>
    <property type="project" value="InterPro"/>
</dbReference>
<dbReference type="PANTHER" id="PTHR46743">
    <property type="entry name" value="TEICHOIC ACIDS EXPORT ATP-BINDING PROTEIN TAGH"/>
    <property type="match status" value="1"/>
</dbReference>
<dbReference type="GO" id="GO:0016887">
    <property type="term" value="F:ATP hydrolysis activity"/>
    <property type="evidence" value="ECO:0007669"/>
    <property type="project" value="InterPro"/>
</dbReference>
<protein>
    <submittedName>
        <fullName evidence="6">ABC transporter ATP-binding protein</fullName>
    </submittedName>
</protein>
<dbReference type="PANTHER" id="PTHR46743:SF2">
    <property type="entry name" value="TEICHOIC ACIDS EXPORT ATP-BINDING PROTEIN TAGH"/>
    <property type="match status" value="1"/>
</dbReference>
<comment type="similarity">
    <text evidence="1">Belongs to the ABC transporter superfamily.</text>
</comment>
<dbReference type="AlphaFoldDB" id="A0A941ARS6"/>
<evidence type="ECO:0000256" key="1">
    <source>
        <dbReference type="ARBA" id="ARBA00005417"/>
    </source>
</evidence>
<gene>
    <name evidence="6" type="ORF">J5837_01810</name>
</gene>
<dbReference type="Pfam" id="PF00005">
    <property type="entry name" value="ABC_tran"/>
    <property type="match status" value="1"/>
</dbReference>
<dbReference type="InterPro" id="IPR015860">
    <property type="entry name" value="ABC_transpr_TagH-like"/>
</dbReference>
<reference evidence="6" key="1">
    <citation type="journal article" date="2016" name="Int. J. Syst. Evol. Microbiol.">
        <title>Pseudoxanthomonas helianthi sp. nov., isolated from roots of Jerusalem artichoke (Helianthus tuberosus).</title>
        <authorList>
            <person name="Kittiwongwattana C."/>
            <person name="Thawai C."/>
        </authorList>
    </citation>
    <scope>NUCLEOTIDE SEQUENCE</scope>
    <source>
        <strain evidence="6">110414</strain>
    </source>
</reference>
<evidence type="ECO:0000313" key="6">
    <source>
        <dbReference type="EMBL" id="MBP3983146.1"/>
    </source>
</evidence>
<dbReference type="InterPro" id="IPR003593">
    <property type="entry name" value="AAA+_ATPase"/>
</dbReference>
<dbReference type="GO" id="GO:0005524">
    <property type="term" value="F:ATP binding"/>
    <property type="evidence" value="ECO:0007669"/>
    <property type="project" value="UniProtKB-KW"/>
</dbReference>
<evidence type="ECO:0000256" key="2">
    <source>
        <dbReference type="ARBA" id="ARBA00022448"/>
    </source>
</evidence>
<keyword evidence="2" id="KW-0813">Transport</keyword>
<dbReference type="InterPro" id="IPR003439">
    <property type="entry name" value="ABC_transporter-like_ATP-bd"/>
</dbReference>
<dbReference type="SUPFAM" id="SSF52540">
    <property type="entry name" value="P-loop containing nucleoside triphosphate hydrolases"/>
    <property type="match status" value="1"/>
</dbReference>
<dbReference type="PROSITE" id="PS50893">
    <property type="entry name" value="ABC_TRANSPORTER_2"/>
    <property type="match status" value="1"/>
</dbReference>
<dbReference type="InterPro" id="IPR050683">
    <property type="entry name" value="Bact_Polysacc_Export_ATP-bd"/>
</dbReference>
<reference evidence="6" key="2">
    <citation type="submission" date="2021-03" db="EMBL/GenBank/DDBJ databases">
        <authorList>
            <person name="Cao W."/>
        </authorList>
    </citation>
    <scope>NUCLEOTIDE SEQUENCE</scope>
    <source>
        <strain evidence="6">110414</strain>
    </source>
</reference>
<dbReference type="CDD" id="cd03220">
    <property type="entry name" value="ABC_KpsT_Wzt"/>
    <property type="match status" value="1"/>
</dbReference>
<evidence type="ECO:0000259" key="5">
    <source>
        <dbReference type="PROSITE" id="PS50893"/>
    </source>
</evidence>
<organism evidence="6 7">
    <name type="scientific">Pseudoxanthomonas helianthi</name>
    <dbReference type="NCBI Taxonomy" id="1453541"/>
    <lineage>
        <taxon>Bacteria</taxon>
        <taxon>Pseudomonadati</taxon>
        <taxon>Pseudomonadota</taxon>
        <taxon>Gammaproteobacteria</taxon>
        <taxon>Lysobacterales</taxon>
        <taxon>Lysobacteraceae</taxon>
        <taxon>Pseudoxanthomonas</taxon>
    </lineage>
</organism>
<dbReference type="InterPro" id="IPR029439">
    <property type="entry name" value="Wzt_C"/>
</dbReference>
<accession>A0A941ARS6</accession>